<dbReference type="GO" id="GO:0005791">
    <property type="term" value="C:rough endoplasmic reticulum"/>
    <property type="evidence" value="ECO:0007669"/>
    <property type="project" value="Ensembl"/>
</dbReference>
<keyword evidence="6" id="KW-0336">GPI-anchor</keyword>
<dbReference type="GO" id="GO:0005802">
    <property type="term" value="C:trans-Golgi network"/>
    <property type="evidence" value="ECO:0007669"/>
    <property type="project" value="Ensembl"/>
</dbReference>
<dbReference type="GeneTree" id="ENSGT00940000155690"/>
<evidence type="ECO:0000256" key="11">
    <source>
        <dbReference type="ARBA" id="ARBA00023157"/>
    </source>
</evidence>
<dbReference type="Ensembl" id="ENSCPBT00000015051.1">
    <property type="protein sequence ID" value="ENSCPBP00000012646.1"/>
    <property type="gene ID" value="ENSCPBG00000009527.1"/>
</dbReference>
<dbReference type="Proteomes" id="UP000694380">
    <property type="component" value="Unplaced"/>
</dbReference>
<evidence type="ECO:0000256" key="3">
    <source>
        <dbReference type="ARBA" id="ARBA00010718"/>
    </source>
</evidence>
<evidence type="ECO:0000313" key="19">
    <source>
        <dbReference type="Ensembl" id="ENSCPBP00000012646.1"/>
    </source>
</evidence>
<evidence type="ECO:0000256" key="12">
    <source>
        <dbReference type="ARBA" id="ARBA00023180"/>
    </source>
</evidence>
<keyword evidence="8 17" id="KW-0732">Signal</keyword>
<dbReference type="Gene3D" id="3.10.200.10">
    <property type="entry name" value="Alpha carbonic anhydrase"/>
    <property type="match status" value="1"/>
</dbReference>
<evidence type="ECO:0000256" key="16">
    <source>
        <dbReference type="ARBA" id="ARBA00049061"/>
    </source>
</evidence>
<keyword evidence="9 17" id="KW-0862">Zinc</keyword>
<keyword evidence="12" id="KW-0325">Glycoprotein</keyword>
<dbReference type="GO" id="GO:0009897">
    <property type="term" value="C:external side of plasma membrane"/>
    <property type="evidence" value="ECO:0007669"/>
    <property type="project" value="Ensembl"/>
</dbReference>
<feature type="domain" description="Alpha-carbonic anhydrase" evidence="18">
    <location>
        <begin position="77"/>
        <end position="337"/>
    </location>
</feature>
<keyword evidence="5" id="KW-1003">Cell membrane</keyword>
<evidence type="ECO:0000259" key="18">
    <source>
        <dbReference type="PROSITE" id="PS51144"/>
    </source>
</evidence>
<dbReference type="GO" id="GO:0030658">
    <property type="term" value="C:transport vesicle membrane"/>
    <property type="evidence" value="ECO:0007669"/>
    <property type="project" value="Ensembl"/>
</dbReference>
<evidence type="ECO:0000313" key="20">
    <source>
        <dbReference type="Proteomes" id="UP000694380"/>
    </source>
</evidence>
<dbReference type="GO" id="GO:0031526">
    <property type="term" value="C:brush border membrane"/>
    <property type="evidence" value="ECO:0007669"/>
    <property type="project" value="Ensembl"/>
</dbReference>
<dbReference type="GO" id="GO:0030667">
    <property type="term" value="C:secretory granule membrane"/>
    <property type="evidence" value="ECO:0007669"/>
    <property type="project" value="Ensembl"/>
</dbReference>
<dbReference type="CDD" id="cd03117">
    <property type="entry name" value="alpha_CA_IV_XV_like"/>
    <property type="match status" value="1"/>
</dbReference>
<comment type="similarity">
    <text evidence="3 17">Belongs to the alpha-carbonic anhydrase family.</text>
</comment>
<evidence type="ECO:0000256" key="8">
    <source>
        <dbReference type="ARBA" id="ARBA00022729"/>
    </source>
</evidence>
<evidence type="ECO:0000256" key="14">
    <source>
        <dbReference type="ARBA" id="ARBA00023288"/>
    </source>
</evidence>
<evidence type="ECO:0000256" key="5">
    <source>
        <dbReference type="ARBA" id="ARBA00022475"/>
    </source>
</evidence>
<feature type="chain" id="PRO_5034250970" description="Carbonic anhydrase" evidence="17">
    <location>
        <begin position="27"/>
        <end position="363"/>
    </location>
</feature>
<dbReference type="AlphaFoldDB" id="A0A8C3FRE8"/>
<dbReference type="InterPro" id="IPR041874">
    <property type="entry name" value="CA4/CA15"/>
</dbReference>
<sequence>PTKPQFCTGSRGSLLLLPSLSAPVLSIQIASSRKQKQWGGNRWWPRISWICPLIANVINNRRVTRKKGDKEWCYLSQKWTQSECAEPGVWDTVNEECGKKEQSPINIVTNKVKYKEDLKPFTFEGYNTNQSSPWRIENNGHTVKVSLSGSAKIGGGGLRNKYNAIEFHFHWGTSKGFSLGSEHSIDGERYAMELHIVHRKEDFSTTEQAVTDKEGLAVLGFFIKTGAKNENYEPLIEMLNEVALKGSQKNMTSLPLESLIPAKVNLTRYYRYNGSLTTPNCNQAVVWTIFQEPIILKESQVENFLETLYFTKNKTLLMTDNFRPVQPLNDRIVYRSDVSVVQPPAKALLVVPTLIYVMSLLFQ</sequence>
<evidence type="ECO:0000256" key="15">
    <source>
        <dbReference type="ARBA" id="ARBA00045603"/>
    </source>
</evidence>
<dbReference type="SUPFAM" id="SSF51069">
    <property type="entry name" value="Carbonic anhydrase"/>
    <property type="match status" value="1"/>
</dbReference>
<evidence type="ECO:0000256" key="10">
    <source>
        <dbReference type="ARBA" id="ARBA00023136"/>
    </source>
</evidence>
<evidence type="ECO:0000256" key="1">
    <source>
        <dbReference type="ARBA" id="ARBA00001947"/>
    </source>
</evidence>
<dbReference type="GO" id="GO:0015701">
    <property type="term" value="P:bicarbonate transport"/>
    <property type="evidence" value="ECO:0007669"/>
    <property type="project" value="Ensembl"/>
</dbReference>
<keyword evidence="11" id="KW-1015">Disulfide bond</keyword>
<keyword evidence="10" id="KW-0472">Membrane</keyword>
<evidence type="ECO:0000256" key="13">
    <source>
        <dbReference type="ARBA" id="ARBA00023239"/>
    </source>
</evidence>
<comment type="function">
    <text evidence="17">Reversible hydration of carbon dioxide.</text>
</comment>
<evidence type="ECO:0000256" key="4">
    <source>
        <dbReference type="ARBA" id="ARBA00011736"/>
    </source>
</evidence>
<proteinExistence type="inferred from homology"/>
<dbReference type="PANTHER" id="PTHR18952:SF95">
    <property type="entry name" value="CARBONIC ANHYDRASE 4"/>
    <property type="match status" value="1"/>
</dbReference>
<evidence type="ECO:0000256" key="2">
    <source>
        <dbReference type="ARBA" id="ARBA00004609"/>
    </source>
</evidence>
<comment type="function">
    <text evidence="15">Catalyzes the reversible hydration of carbon dioxide into bicarbonate and protons and thus is essential to maintaining intracellular and extracellular pH. May stimulate the sodium/bicarbonate transporter activity of SLC4A4 that acts in pH homeostasis. It is essential for acid overload removal from the retina and retina epithelium, and acid release in the choriocapillaris in the choroid.</text>
</comment>
<dbReference type="GO" id="GO:0005793">
    <property type="term" value="C:endoplasmic reticulum-Golgi intermediate compartment"/>
    <property type="evidence" value="ECO:0007669"/>
    <property type="project" value="Ensembl"/>
</dbReference>
<dbReference type="GO" id="GO:0048471">
    <property type="term" value="C:perinuclear region of cytoplasm"/>
    <property type="evidence" value="ECO:0007669"/>
    <property type="project" value="Ensembl"/>
</dbReference>
<dbReference type="PROSITE" id="PS00162">
    <property type="entry name" value="ALPHA_CA_1"/>
    <property type="match status" value="1"/>
</dbReference>
<reference evidence="19" key="1">
    <citation type="submission" date="2025-08" db="UniProtKB">
        <authorList>
            <consortium name="Ensembl"/>
        </authorList>
    </citation>
    <scope>IDENTIFICATION</scope>
</reference>
<dbReference type="Pfam" id="PF00194">
    <property type="entry name" value="Carb_anhydrase"/>
    <property type="match status" value="1"/>
</dbReference>
<dbReference type="GO" id="GO:0004089">
    <property type="term" value="F:carbonate dehydratase activity"/>
    <property type="evidence" value="ECO:0007669"/>
    <property type="project" value="UniProtKB-UniRule"/>
</dbReference>
<dbReference type="EC" id="4.2.1.1" evidence="17"/>
<dbReference type="GO" id="GO:0070062">
    <property type="term" value="C:extracellular exosome"/>
    <property type="evidence" value="ECO:0007669"/>
    <property type="project" value="Ensembl"/>
</dbReference>
<dbReference type="InterPro" id="IPR023561">
    <property type="entry name" value="Carbonic_anhydrase_a-class"/>
</dbReference>
<dbReference type="SMART" id="SM01057">
    <property type="entry name" value="Carb_anhydrase"/>
    <property type="match status" value="1"/>
</dbReference>
<evidence type="ECO:0000256" key="7">
    <source>
        <dbReference type="ARBA" id="ARBA00022723"/>
    </source>
</evidence>
<comment type="catalytic activity">
    <reaction evidence="16">
        <text>hydrogencarbonate + H(+) = CO2 + H2O</text>
        <dbReference type="Rhea" id="RHEA:10748"/>
        <dbReference type="ChEBI" id="CHEBI:15377"/>
        <dbReference type="ChEBI" id="CHEBI:15378"/>
        <dbReference type="ChEBI" id="CHEBI:16526"/>
        <dbReference type="ChEBI" id="CHEBI:17544"/>
        <dbReference type="EC" id="4.2.1.1"/>
    </reaction>
    <physiologicalReaction direction="left-to-right" evidence="16">
        <dbReference type="Rhea" id="RHEA:10749"/>
    </physiologicalReaction>
    <physiologicalReaction direction="right-to-left" evidence="16">
        <dbReference type="Rhea" id="RHEA:10750"/>
    </physiologicalReaction>
</comment>
<keyword evidence="14" id="KW-0449">Lipoprotein</keyword>
<dbReference type="FunFam" id="3.10.200.10:FF:000003">
    <property type="entry name" value="Carbonic anhydrase 12"/>
    <property type="match status" value="1"/>
</dbReference>
<reference evidence="19" key="2">
    <citation type="submission" date="2025-09" db="UniProtKB">
        <authorList>
            <consortium name="Ensembl"/>
        </authorList>
    </citation>
    <scope>IDENTIFICATION</scope>
</reference>
<protein>
    <recommendedName>
        <fullName evidence="17">Carbonic anhydrase</fullName>
        <ecNumber evidence="17">4.2.1.1</ecNumber>
    </recommendedName>
</protein>
<comment type="subunit">
    <text evidence="4">Interacts with SLC4A4.</text>
</comment>
<dbReference type="GO" id="GO:0008270">
    <property type="term" value="F:zinc ion binding"/>
    <property type="evidence" value="ECO:0007669"/>
    <property type="project" value="UniProtKB-UniRule"/>
</dbReference>
<keyword evidence="7 17" id="KW-0479">Metal-binding</keyword>
<evidence type="ECO:0000256" key="17">
    <source>
        <dbReference type="RuleBase" id="RU367011"/>
    </source>
</evidence>
<name>A0A8C3FRE8_CHRPI</name>
<accession>A0A8C3FRE8</accession>
<keyword evidence="20" id="KW-1185">Reference proteome</keyword>
<dbReference type="PROSITE" id="PS51144">
    <property type="entry name" value="ALPHA_CA_2"/>
    <property type="match status" value="1"/>
</dbReference>
<keyword evidence="13 17" id="KW-0456">Lyase</keyword>
<comment type="cofactor">
    <cofactor evidence="1 17">
        <name>Zn(2+)</name>
        <dbReference type="ChEBI" id="CHEBI:29105"/>
    </cofactor>
</comment>
<gene>
    <name evidence="19" type="primary">CA4</name>
</gene>
<evidence type="ECO:0000256" key="9">
    <source>
        <dbReference type="ARBA" id="ARBA00022833"/>
    </source>
</evidence>
<comment type="subcellular location">
    <subcellularLocation>
        <location evidence="2">Cell membrane</location>
        <topology evidence="2">Lipid-anchor</topology>
        <topology evidence="2">GPI-anchor</topology>
    </subcellularLocation>
</comment>
<feature type="signal peptide" evidence="17">
    <location>
        <begin position="1"/>
        <end position="26"/>
    </location>
</feature>
<dbReference type="InterPro" id="IPR036398">
    <property type="entry name" value="CA_dom_sf"/>
</dbReference>
<dbReference type="InterPro" id="IPR018338">
    <property type="entry name" value="Carbonic_anhydrase_a-class_CS"/>
</dbReference>
<dbReference type="PANTHER" id="PTHR18952">
    <property type="entry name" value="CARBONIC ANHYDRASE"/>
    <property type="match status" value="1"/>
</dbReference>
<organism evidence="19 20">
    <name type="scientific">Chrysemys picta bellii</name>
    <name type="common">Western painted turtle</name>
    <name type="synonym">Emys bellii</name>
    <dbReference type="NCBI Taxonomy" id="8478"/>
    <lineage>
        <taxon>Eukaryota</taxon>
        <taxon>Metazoa</taxon>
        <taxon>Chordata</taxon>
        <taxon>Craniata</taxon>
        <taxon>Vertebrata</taxon>
        <taxon>Euteleostomi</taxon>
        <taxon>Archelosauria</taxon>
        <taxon>Testudinata</taxon>
        <taxon>Testudines</taxon>
        <taxon>Cryptodira</taxon>
        <taxon>Durocryptodira</taxon>
        <taxon>Testudinoidea</taxon>
        <taxon>Emydidae</taxon>
        <taxon>Chrysemys</taxon>
    </lineage>
</organism>
<dbReference type="InterPro" id="IPR001148">
    <property type="entry name" value="CA_dom"/>
</dbReference>
<evidence type="ECO:0000256" key="6">
    <source>
        <dbReference type="ARBA" id="ARBA00022622"/>
    </source>
</evidence>